<keyword evidence="1" id="KW-0969">Cilium</keyword>
<accession>A0A7W9ZFI9</accession>
<gene>
    <name evidence="1" type="ORF">FHS48_001906</name>
</gene>
<protein>
    <submittedName>
        <fullName evidence="1">Flagellar basal body rod protein FlgC</fullName>
    </submittedName>
</protein>
<keyword evidence="2" id="KW-1185">Reference proteome</keyword>
<dbReference type="EMBL" id="JACIIX010000006">
    <property type="protein sequence ID" value="MBB6210490.1"/>
    <property type="molecule type" value="Genomic_DNA"/>
</dbReference>
<organism evidence="1 2">
    <name type="scientific">Novispirillum itersonii</name>
    <name type="common">Aquaspirillum itersonii</name>
    <dbReference type="NCBI Taxonomy" id="189"/>
    <lineage>
        <taxon>Bacteria</taxon>
        <taxon>Pseudomonadati</taxon>
        <taxon>Pseudomonadota</taxon>
        <taxon>Alphaproteobacteria</taxon>
        <taxon>Rhodospirillales</taxon>
        <taxon>Novispirillaceae</taxon>
        <taxon>Novispirillum</taxon>
    </lineage>
</organism>
<dbReference type="Proteomes" id="UP000544872">
    <property type="component" value="Unassembled WGS sequence"/>
</dbReference>
<keyword evidence="1" id="KW-0282">Flagellum</keyword>
<sequence>MSDAFSTAVSGLQAASRAVAISASNIVNARSGGTITADGYQGYQPQAVTQSSVAGGGVVTGSRPVVPAYMPTPGADGGTAYGLPNSSLSTDLVQMRMAQAAYKASAALIRTENDMQKTTLSVIG</sequence>
<reference evidence="1 2" key="1">
    <citation type="submission" date="2020-08" db="EMBL/GenBank/DDBJ databases">
        <title>Genomic Encyclopedia of Type Strains, Phase IV (KMG-IV): sequencing the most valuable type-strain genomes for metagenomic binning, comparative biology and taxonomic classification.</title>
        <authorList>
            <person name="Goeker M."/>
        </authorList>
    </citation>
    <scope>NUCLEOTIDE SEQUENCE [LARGE SCALE GENOMIC DNA]</scope>
    <source>
        <strain evidence="1 2">DSM 11590</strain>
    </source>
</reference>
<dbReference type="RefSeq" id="WP_184263325.1">
    <property type="nucleotide sequence ID" value="NZ_JACIIX010000006.1"/>
</dbReference>
<evidence type="ECO:0000313" key="1">
    <source>
        <dbReference type="EMBL" id="MBB6210490.1"/>
    </source>
</evidence>
<comment type="caution">
    <text evidence="1">The sequence shown here is derived from an EMBL/GenBank/DDBJ whole genome shotgun (WGS) entry which is preliminary data.</text>
</comment>
<evidence type="ECO:0000313" key="2">
    <source>
        <dbReference type="Proteomes" id="UP000544872"/>
    </source>
</evidence>
<proteinExistence type="predicted"/>
<dbReference type="AlphaFoldDB" id="A0A7W9ZFI9"/>
<keyword evidence="1" id="KW-0966">Cell projection</keyword>
<name>A0A7W9ZFI9_NOVIT</name>